<keyword evidence="3" id="KW-1185">Reference proteome</keyword>
<dbReference type="SUPFAM" id="SSF55729">
    <property type="entry name" value="Acyl-CoA N-acyltransferases (Nat)"/>
    <property type="match status" value="1"/>
</dbReference>
<protein>
    <submittedName>
        <fullName evidence="2">GNAT family N-acetyltransferase</fullName>
    </submittedName>
</protein>
<dbReference type="InterPro" id="IPR016181">
    <property type="entry name" value="Acyl_CoA_acyltransferase"/>
</dbReference>
<dbReference type="AlphaFoldDB" id="A0A255Y803"/>
<evidence type="ECO:0000259" key="1">
    <source>
        <dbReference type="PROSITE" id="PS51186"/>
    </source>
</evidence>
<dbReference type="InterPro" id="IPR051531">
    <property type="entry name" value="N-acetyltransferase"/>
</dbReference>
<evidence type="ECO:0000313" key="2">
    <source>
        <dbReference type="EMBL" id="OYQ24745.1"/>
    </source>
</evidence>
<sequence length="175" mass="19245">MIETTRLILRPWRDDDRAPFAAMGQDAEVMRHLGPLLDRAGSDAIVDRLIAMQAVLGHCFWALERRDNGAFIGFCGLKMAPLGIAGLSGVPAIGWRLARAVWGQGFASEAAQASLDWGWRQGFGRIVSMTVPANVRSQAVMTRIGMRRRADLDFDHPNLAEGNPLRPHVAFDITP</sequence>
<dbReference type="PROSITE" id="PS51186">
    <property type="entry name" value="GNAT"/>
    <property type="match status" value="1"/>
</dbReference>
<dbReference type="GO" id="GO:0016747">
    <property type="term" value="F:acyltransferase activity, transferring groups other than amino-acyl groups"/>
    <property type="evidence" value="ECO:0007669"/>
    <property type="project" value="InterPro"/>
</dbReference>
<organism evidence="2 3">
    <name type="scientific">Sandarakinorhabdus cyanobacteriorum</name>
    <dbReference type="NCBI Taxonomy" id="1981098"/>
    <lineage>
        <taxon>Bacteria</taxon>
        <taxon>Pseudomonadati</taxon>
        <taxon>Pseudomonadota</taxon>
        <taxon>Alphaproteobacteria</taxon>
        <taxon>Sphingomonadales</taxon>
        <taxon>Sphingosinicellaceae</taxon>
        <taxon>Sandarakinorhabdus</taxon>
    </lineage>
</organism>
<dbReference type="Pfam" id="PF13302">
    <property type="entry name" value="Acetyltransf_3"/>
    <property type="match status" value="1"/>
</dbReference>
<dbReference type="Proteomes" id="UP000216991">
    <property type="component" value="Unassembled WGS sequence"/>
</dbReference>
<dbReference type="InterPro" id="IPR000182">
    <property type="entry name" value="GNAT_dom"/>
</dbReference>
<gene>
    <name evidence="2" type="ORF">CHU93_15420</name>
</gene>
<dbReference type="Gene3D" id="3.40.630.30">
    <property type="match status" value="1"/>
</dbReference>
<name>A0A255Y803_9SPHN</name>
<dbReference type="RefSeq" id="WP_094475039.1">
    <property type="nucleotide sequence ID" value="NZ_NOXT01000124.1"/>
</dbReference>
<comment type="caution">
    <text evidence="2">The sequence shown here is derived from an EMBL/GenBank/DDBJ whole genome shotgun (WGS) entry which is preliminary data.</text>
</comment>
<reference evidence="2 3" key="1">
    <citation type="submission" date="2017-07" db="EMBL/GenBank/DDBJ databases">
        <title>Sandarakinorhabdus cyanobacteriorum sp. nov., a novel bacterium isolated from cyanobacterial aggregates in a eutrophic lake.</title>
        <authorList>
            <person name="Cai H."/>
        </authorList>
    </citation>
    <scope>NUCLEOTIDE SEQUENCE [LARGE SCALE GENOMIC DNA]</scope>
    <source>
        <strain evidence="2 3">TH057</strain>
    </source>
</reference>
<accession>A0A255Y803</accession>
<proteinExistence type="predicted"/>
<dbReference type="PANTHER" id="PTHR43792">
    <property type="entry name" value="GNAT FAMILY, PUTATIVE (AFU_ORTHOLOGUE AFUA_3G00765)-RELATED-RELATED"/>
    <property type="match status" value="1"/>
</dbReference>
<dbReference type="OrthoDB" id="6293260at2"/>
<evidence type="ECO:0000313" key="3">
    <source>
        <dbReference type="Proteomes" id="UP000216991"/>
    </source>
</evidence>
<dbReference type="PANTHER" id="PTHR43792:SF1">
    <property type="entry name" value="N-ACETYLTRANSFERASE DOMAIN-CONTAINING PROTEIN"/>
    <property type="match status" value="1"/>
</dbReference>
<keyword evidence="2" id="KW-0808">Transferase</keyword>
<dbReference type="EMBL" id="NOXT01000124">
    <property type="protein sequence ID" value="OYQ24745.1"/>
    <property type="molecule type" value="Genomic_DNA"/>
</dbReference>
<feature type="domain" description="N-acetyltransferase" evidence="1">
    <location>
        <begin position="7"/>
        <end position="166"/>
    </location>
</feature>